<accession>A0A6P2D134</accession>
<organism evidence="3 4">
    <name type="scientific">Gemmata massiliana</name>
    <dbReference type="NCBI Taxonomy" id="1210884"/>
    <lineage>
        <taxon>Bacteria</taxon>
        <taxon>Pseudomonadati</taxon>
        <taxon>Planctomycetota</taxon>
        <taxon>Planctomycetia</taxon>
        <taxon>Gemmatales</taxon>
        <taxon>Gemmataceae</taxon>
        <taxon>Gemmata</taxon>
    </lineage>
</organism>
<evidence type="ECO:0000259" key="2">
    <source>
        <dbReference type="Pfam" id="PF08327"/>
    </source>
</evidence>
<dbReference type="AlphaFoldDB" id="A0A6P2D134"/>
<dbReference type="Pfam" id="PF08327">
    <property type="entry name" value="AHSA1"/>
    <property type="match status" value="1"/>
</dbReference>
<dbReference type="InterPro" id="IPR013538">
    <property type="entry name" value="ASHA1/2-like_C"/>
</dbReference>
<dbReference type="EMBL" id="LR593886">
    <property type="protein sequence ID" value="VTR95058.1"/>
    <property type="molecule type" value="Genomic_DNA"/>
</dbReference>
<name>A0A6P2D134_9BACT</name>
<keyword evidence="4" id="KW-1185">Reference proteome</keyword>
<dbReference type="RefSeq" id="WP_162669524.1">
    <property type="nucleotide sequence ID" value="NZ_LR593886.1"/>
</dbReference>
<dbReference type="InterPro" id="IPR023393">
    <property type="entry name" value="START-like_dom_sf"/>
</dbReference>
<evidence type="ECO:0000256" key="1">
    <source>
        <dbReference type="ARBA" id="ARBA00006817"/>
    </source>
</evidence>
<reference evidence="3 4" key="1">
    <citation type="submission" date="2019-05" db="EMBL/GenBank/DDBJ databases">
        <authorList>
            <consortium name="Science for Life Laboratories"/>
        </authorList>
    </citation>
    <scope>NUCLEOTIDE SEQUENCE [LARGE SCALE GENOMIC DNA]</scope>
    <source>
        <strain evidence="3">Soil9</strain>
    </source>
</reference>
<dbReference type="SUPFAM" id="SSF55961">
    <property type="entry name" value="Bet v1-like"/>
    <property type="match status" value="1"/>
</dbReference>
<dbReference type="Gene3D" id="3.30.530.20">
    <property type="match status" value="1"/>
</dbReference>
<proteinExistence type="inferred from homology"/>
<comment type="similarity">
    <text evidence="1">Belongs to the AHA1 family.</text>
</comment>
<gene>
    <name evidence="3" type="ORF">SOIL9_26560</name>
</gene>
<evidence type="ECO:0000313" key="3">
    <source>
        <dbReference type="EMBL" id="VTR95058.1"/>
    </source>
</evidence>
<protein>
    <recommendedName>
        <fullName evidence="2">Activator of Hsp90 ATPase homologue 1/2-like C-terminal domain-containing protein</fullName>
    </recommendedName>
</protein>
<dbReference type="CDD" id="cd07826">
    <property type="entry name" value="SRPBCC_CalC_Aha1-like_9"/>
    <property type="match status" value="1"/>
</dbReference>
<evidence type="ECO:0000313" key="4">
    <source>
        <dbReference type="Proteomes" id="UP000464178"/>
    </source>
</evidence>
<dbReference type="Proteomes" id="UP000464178">
    <property type="component" value="Chromosome"/>
</dbReference>
<feature type="domain" description="Activator of Hsp90 ATPase homologue 1/2-like C-terminal" evidence="2">
    <location>
        <begin position="22"/>
        <end position="157"/>
    </location>
</feature>
<sequence>MKNKLSVTMSGEREIVITRTFNAPRELVWETMSKPELLKRWLFGPPGWEMTVCEEDPRVGGKFRWAWSGPDGAGMTMSGVYREIVPPERSVRTECFETGCIPQMGEQLTTLVLADRGEQTLLTITVLYPSKEARDGALASGMEHGMAAGYDRLDEYLMGAAV</sequence>
<dbReference type="KEGG" id="gms:SOIL9_26560"/>